<dbReference type="Gene3D" id="3.50.50.60">
    <property type="entry name" value="FAD/NAD(P)-binding domain"/>
    <property type="match status" value="1"/>
</dbReference>
<dbReference type="InterPro" id="IPR036188">
    <property type="entry name" value="FAD/NAD-bd_sf"/>
</dbReference>
<dbReference type="InterPro" id="IPR004792">
    <property type="entry name" value="BaiN-like"/>
</dbReference>
<keyword evidence="7" id="KW-1185">Reference proteome</keyword>
<dbReference type="EMBL" id="RAPK01000012">
    <property type="protein sequence ID" value="RKD68784.1"/>
    <property type="molecule type" value="Genomic_DNA"/>
</dbReference>
<dbReference type="PANTHER" id="PTHR42887">
    <property type="entry name" value="OS12G0638800 PROTEIN"/>
    <property type="match status" value="1"/>
</dbReference>
<dbReference type="Gene3D" id="1.10.8.260">
    <property type="entry name" value="HI0933 insert domain-like"/>
    <property type="match status" value="1"/>
</dbReference>
<sequence>MRYDTIVVGGGPAGLMSAAAAAEHGARVLLLDKGKKLGRKLAISGGGRCNVTNRMELKQLIEHIPGNGKFMYSPFSNFNNEDIIAYFEGLGIELKEEDMGRMFPVNDKAVTVVQTLLQELDRLEVETRKQTKVASLLIENGRIEGLVLENGEKLYAPSVIIATGGKSVPQTGSTGDGYPWAEAAGHTITELYPTEVPITSSEPFIQQKVLQGASFQDVALTVMQPKGKKIKTHRGGFIFTHFGVSGPISLRCSQYVVKALKKYKTDTIPLSLALYPDSSPEAIFQQFITLKKTNGTKNSKNALKSWLPEKTLLFFLERAGIAADEPLDTITNDALRKLADLLTDFRIEADGTLSIEDAFVTGGGISIKEIDPKRMESKMTEGLFFCGEILDVHGYTGGFNITCAFSTGYSAGTAAAAMKNTAPL</sequence>
<dbReference type="OrthoDB" id="9773233at2"/>
<evidence type="ECO:0000313" key="6">
    <source>
        <dbReference type="EMBL" id="RKD68784.1"/>
    </source>
</evidence>
<dbReference type="AlphaFoldDB" id="A0A419UVZ6"/>
<dbReference type="RefSeq" id="WP_120194458.1">
    <property type="nucleotide sequence ID" value="NZ_RAPK01000012.1"/>
</dbReference>
<evidence type="ECO:0008006" key="8">
    <source>
        <dbReference type="Google" id="ProtNLM"/>
    </source>
</evidence>
<dbReference type="Proteomes" id="UP000285120">
    <property type="component" value="Unassembled WGS sequence"/>
</dbReference>
<dbReference type="SUPFAM" id="SSF51905">
    <property type="entry name" value="FAD/NAD(P)-binding domain"/>
    <property type="match status" value="1"/>
</dbReference>
<dbReference type="NCBIfam" id="TIGR00275">
    <property type="entry name" value="aminoacetone oxidase family FAD-binding enzyme"/>
    <property type="match status" value="1"/>
</dbReference>
<dbReference type="Gene3D" id="2.40.30.10">
    <property type="entry name" value="Translation factors"/>
    <property type="match status" value="1"/>
</dbReference>
<reference evidence="6 7" key="1">
    <citation type="submission" date="2018-09" db="EMBL/GenBank/DDBJ databases">
        <title>Genomic Encyclopedia of Archaeal and Bacterial Type Strains, Phase II (KMG-II): from individual species to whole genera.</title>
        <authorList>
            <person name="Goeker M."/>
        </authorList>
    </citation>
    <scope>NUCLEOTIDE SEQUENCE [LARGE SCALE GENOMIC DNA]</scope>
    <source>
        <strain evidence="6 7">DSM 17008</strain>
    </source>
</reference>
<keyword evidence="3" id="KW-0274">FAD</keyword>
<dbReference type="InterPro" id="IPR055178">
    <property type="entry name" value="RsdA/BaiN/AoA(So)-like_dom"/>
</dbReference>
<dbReference type="SUPFAM" id="SSF160996">
    <property type="entry name" value="HI0933 insert domain-like"/>
    <property type="match status" value="1"/>
</dbReference>
<dbReference type="PRINTS" id="PR00411">
    <property type="entry name" value="PNDRDTASEI"/>
</dbReference>
<proteinExistence type="predicted"/>
<dbReference type="PANTHER" id="PTHR42887:SF2">
    <property type="entry name" value="OS12G0638800 PROTEIN"/>
    <property type="match status" value="1"/>
</dbReference>
<evidence type="ECO:0000256" key="3">
    <source>
        <dbReference type="ARBA" id="ARBA00022827"/>
    </source>
</evidence>
<comment type="cofactor">
    <cofactor evidence="1">
        <name>FAD</name>
        <dbReference type="ChEBI" id="CHEBI:57692"/>
    </cofactor>
</comment>
<dbReference type="InterPro" id="IPR023166">
    <property type="entry name" value="BaiN-like_dom_sf"/>
</dbReference>
<dbReference type="Pfam" id="PF22780">
    <property type="entry name" value="HI0933_like_1st"/>
    <property type="match status" value="1"/>
</dbReference>
<dbReference type="Pfam" id="PF03486">
    <property type="entry name" value="HI0933_like"/>
    <property type="match status" value="1"/>
</dbReference>
<dbReference type="PRINTS" id="PR00368">
    <property type="entry name" value="FADPNR"/>
</dbReference>
<evidence type="ECO:0000313" key="7">
    <source>
        <dbReference type="Proteomes" id="UP000285120"/>
    </source>
</evidence>
<evidence type="ECO:0000259" key="4">
    <source>
        <dbReference type="Pfam" id="PF03486"/>
    </source>
</evidence>
<feature type="domain" description="RsdA/BaiN/AoA(So)-like Rossmann fold-like" evidence="4">
    <location>
        <begin position="4"/>
        <end position="413"/>
    </location>
</feature>
<evidence type="ECO:0000259" key="5">
    <source>
        <dbReference type="Pfam" id="PF22780"/>
    </source>
</evidence>
<gene>
    <name evidence="6" type="ORF">ATL39_3246</name>
</gene>
<organism evidence="6 7">
    <name type="scientific">Sinobaca qinghaiensis</name>
    <dbReference type="NCBI Taxonomy" id="342944"/>
    <lineage>
        <taxon>Bacteria</taxon>
        <taxon>Bacillati</taxon>
        <taxon>Bacillota</taxon>
        <taxon>Bacilli</taxon>
        <taxon>Bacillales</taxon>
        <taxon>Sporolactobacillaceae</taxon>
        <taxon>Sinobaca</taxon>
    </lineage>
</organism>
<keyword evidence="2" id="KW-0285">Flavoprotein</keyword>
<dbReference type="InterPro" id="IPR057661">
    <property type="entry name" value="RsdA/BaiN/AoA(So)_Rossmann"/>
</dbReference>
<evidence type="ECO:0000256" key="1">
    <source>
        <dbReference type="ARBA" id="ARBA00001974"/>
    </source>
</evidence>
<comment type="caution">
    <text evidence="6">The sequence shown here is derived from an EMBL/GenBank/DDBJ whole genome shotgun (WGS) entry which is preliminary data.</text>
</comment>
<evidence type="ECO:0000256" key="2">
    <source>
        <dbReference type="ARBA" id="ARBA00022630"/>
    </source>
</evidence>
<accession>A0A419UVZ6</accession>
<feature type="domain" description="RsdA/BaiN/AoA(So)-like insert" evidence="5">
    <location>
        <begin position="192"/>
        <end position="360"/>
    </location>
</feature>
<name>A0A419UVZ6_9BACL</name>
<protein>
    <recommendedName>
        <fullName evidence="8">Aminoacetone oxidase family FAD-binding enzyme</fullName>
    </recommendedName>
</protein>